<dbReference type="InterPro" id="IPR036691">
    <property type="entry name" value="Endo/exonu/phosph_ase_sf"/>
</dbReference>
<dbReference type="SUPFAM" id="SSF56219">
    <property type="entry name" value="DNase I-like"/>
    <property type="match status" value="1"/>
</dbReference>
<dbReference type="PANTHER" id="PTHR33710:SF62">
    <property type="entry name" value="DUF4283 DOMAIN PROTEIN"/>
    <property type="match status" value="1"/>
</dbReference>
<feature type="domain" description="Endonuclease/exonuclease/phosphatase" evidence="1">
    <location>
        <begin position="4"/>
        <end position="224"/>
    </location>
</feature>
<reference evidence="2" key="1">
    <citation type="submission" date="2023-05" db="EMBL/GenBank/DDBJ databases">
        <title>Genome and transcriptome analyses reveal genes involved in the formation of fine ridges on petal epidermal cells in Hibiscus trionum.</title>
        <authorList>
            <person name="Koshimizu S."/>
            <person name="Masuda S."/>
            <person name="Ishii T."/>
            <person name="Shirasu K."/>
            <person name="Hoshino A."/>
            <person name="Arita M."/>
        </authorList>
    </citation>
    <scope>NUCLEOTIDE SEQUENCE</scope>
    <source>
        <strain evidence="2">Hamamatsu line</strain>
    </source>
</reference>
<dbReference type="PANTHER" id="PTHR33710">
    <property type="entry name" value="BNAC02G09200D PROTEIN"/>
    <property type="match status" value="1"/>
</dbReference>
<evidence type="ECO:0000313" key="2">
    <source>
        <dbReference type="EMBL" id="GMJ14221.1"/>
    </source>
</evidence>
<sequence length="529" mass="61177">MKVISWNVRGLGTPRAVTRLKNSLRGHNPHILFLIETKITVRRMERVRHRCGFRYGIDVAANGSKGGLSLGWKPDCNITLSTYSQHHIDVIIREEDNEPWRFTGFYGNPIENERSRSWALLRQLKEQHDMPWLIAGDFNEVMFSFEKMGRRIRPERCMQQFRDALDDCELGDLGFTGAWFTWERGNFPHTNVRERLDRALANPRWWDAHPTFFVKHLLHSTSDHCPVLIDTLGHAFTRTRSPRTPFRFEANWILHEQTENMIKTNWEMPGSVIQKLSTLGSKLSHWNKENRATTRAVKEGLLSRLSELVSSDPDDDNLQELLEVKLGLNLEADKEELFWEQRARSNWLSHGDMNTSFFHKFASYRKRNNHIQGLLDDAGNWVTSEYGMLRLASSYFAQLFTTSSPTDFLSNVQPRISSSTNAYLLQPFTTDEIWIAVKSMSPMKACGVDGYPALFFQKYWHIVGPEISDFCLSILNGNSSVRDINDTLIVLIPKIKKPENMTHFRPISLCNVLYKVIGKSIIQYIGCLH</sequence>
<organism evidence="2 3">
    <name type="scientific">Hibiscus trionum</name>
    <name type="common">Flower of an hour</name>
    <dbReference type="NCBI Taxonomy" id="183268"/>
    <lineage>
        <taxon>Eukaryota</taxon>
        <taxon>Viridiplantae</taxon>
        <taxon>Streptophyta</taxon>
        <taxon>Embryophyta</taxon>
        <taxon>Tracheophyta</taxon>
        <taxon>Spermatophyta</taxon>
        <taxon>Magnoliopsida</taxon>
        <taxon>eudicotyledons</taxon>
        <taxon>Gunneridae</taxon>
        <taxon>Pentapetalae</taxon>
        <taxon>rosids</taxon>
        <taxon>malvids</taxon>
        <taxon>Malvales</taxon>
        <taxon>Malvaceae</taxon>
        <taxon>Malvoideae</taxon>
        <taxon>Hibiscus</taxon>
    </lineage>
</organism>
<dbReference type="GO" id="GO:0003824">
    <property type="term" value="F:catalytic activity"/>
    <property type="evidence" value="ECO:0007669"/>
    <property type="project" value="InterPro"/>
</dbReference>
<proteinExistence type="predicted"/>
<comment type="caution">
    <text evidence="2">The sequence shown here is derived from an EMBL/GenBank/DDBJ whole genome shotgun (WGS) entry which is preliminary data.</text>
</comment>
<accession>A0A9W7JGQ4</accession>
<dbReference type="Proteomes" id="UP001165190">
    <property type="component" value="Unassembled WGS sequence"/>
</dbReference>
<keyword evidence="3" id="KW-1185">Reference proteome</keyword>
<dbReference type="OrthoDB" id="1001419at2759"/>
<evidence type="ECO:0000313" key="3">
    <source>
        <dbReference type="Proteomes" id="UP001165190"/>
    </source>
</evidence>
<dbReference type="Pfam" id="PF03372">
    <property type="entry name" value="Exo_endo_phos"/>
    <property type="match status" value="1"/>
</dbReference>
<dbReference type="EMBL" id="BSYR01000069">
    <property type="protein sequence ID" value="GMJ14221.1"/>
    <property type="molecule type" value="Genomic_DNA"/>
</dbReference>
<protein>
    <recommendedName>
        <fullName evidence="1">Endonuclease/exonuclease/phosphatase domain-containing protein</fullName>
    </recommendedName>
</protein>
<dbReference type="InterPro" id="IPR005135">
    <property type="entry name" value="Endo/exonuclease/phosphatase"/>
</dbReference>
<name>A0A9W7JGQ4_HIBTR</name>
<gene>
    <name evidence="2" type="ORF">HRI_005091300</name>
</gene>
<dbReference type="Gene3D" id="3.60.10.10">
    <property type="entry name" value="Endonuclease/exonuclease/phosphatase"/>
    <property type="match status" value="1"/>
</dbReference>
<evidence type="ECO:0000259" key="1">
    <source>
        <dbReference type="Pfam" id="PF03372"/>
    </source>
</evidence>
<dbReference type="AlphaFoldDB" id="A0A9W7JGQ4"/>